<evidence type="ECO:0000256" key="4">
    <source>
        <dbReference type="ARBA" id="ARBA00022679"/>
    </source>
</evidence>
<dbReference type="Pfam" id="PF03033">
    <property type="entry name" value="Glyco_transf_28"/>
    <property type="match status" value="1"/>
</dbReference>
<sequence length="364" mass="40813">MKKIIMTGGGTAGHVTPNLALVPELKKLGYEIKYIGSIEGIERKIIEKEGIEYFPISSGKLRRYFDFKNFSDPFKVLKGVFQAKKIIKREKPDIVFSKGGFVTVPVVIAAHLNKIPVIAHESDITPGLANKLATPYCTRVCVTFPESVKHIKGDKAVLTGTPIRRELLEGNKLEGIKLCGFKDNKPILLIIGGSLGSKIINEIVRKNLDNILSKFNIIHICGKSNLDENLENRKGYAQFEYVNEELPDLMKASDLVISRAGANVIYELLALKKPNLLIPLSKKSSRGDQILNAASFEKSGYSLVLKEEELEDKTLMTKLNYLYENRNVYINNMSKSKMDNGVKNITELIKNIQNKYMVLKLKLN</sequence>
<dbReference type="InterPro" id="IPR004276">
    <property type="entry name" value="GlycoTrans_28_N"/>
</dbReference>
<comment type="caution">
    <text evidence="10">Lacks conserved residue(s) required for the propagation of feature annotation.</text>
</comment>
<feature type="domain" description="Glycosyltransferase family 28 N-terminal" evidence="11">
    <location>
        <begin position="4"/>
        <end position="141"/>
    </location>
</feature>
<dbReference type="GO" id="GO:0009252">
    <property type="term" value="P:peptidoglycan biosynthetic process"/>
    <property type="evidence" value="ECO:0007669"/>
    <property type="project" value="UniProtKB-UniRule"/>
</dbReference>
<keyword evidence="9 10" id="KW-0961">Cell wall biogenesis/degradation</keyword>
<dbReference type="EC" id="2.4.1.227" evidence="10"/>
<reference evidence="13 14" key="1">
    <citation type="submission" date="2012-10" db="EMBL/GenBank/DDBJ databases">
        <authorList>
            <person name="Strain E.A."/>
            <person name="Brown E."/>
            <person name="Allard M.W."/>
            <person name="Gonzalez-Escalona N."/>
            <person name="Timme R."/>
        </authorList>
    </citation>
    <scope>NUCLEOTIDE SEQUENCE [LARGE SCALE GENOMIC DNA]</scope>
    <source>
        <strain evidence="13 14">CFSAN001627</strain>
    </source>
</reference>
<dbReference type="SUPFAM" id="SSF53756">
    <property type="entry name" value="UDP-Glycosyltransferase/glycogen phosphorylase"/>
    <property type="match status" value="1"/>
</dbReference>
<feature type="binding site" evidence="10">
    <location>
        <position position="164"/>
    </location>
    <ligand>
        <name>UDP-N-acetyl-alpha-D-glucosamine</name>
        <dbReference type="ChEBI" id="CHEBI:57705"/>
    </ligand>
</feature>
<dbReference type="Pfam" id="PF04101">
    <property type="entry name" value="Glyco_tran_28_C"/>
    <property type="match status" value="1"/>
</dbReference>
<name>M1ZU61_CLOBO</name>
<proteinExistence type="inferred from homology"/>
<dbReference type="NCBIfam" id="NF009102">
    <property type="entry name" value="PRK12446.1"/>
    <property type="match status" value="1"/>
</dbReference>
<keyword evidence="1 10" id="KW-1003">Cell membrane</keyword>
<dbReference type="GO" id="GO:0005975">
    <property type="term" value="P:carbohydrate metabolic process"/>
    <property type="evidence" value="ECO:0007669"/>
    <property type="project" value="InterPro"/>
</dbReference>
<evidence type="ECO:0000259" key="11">
    <source>
        <dbReference type="Pfam" id="PF03033"/>
    </source>
</evidence>
<evidence type="ECO:0000259" key="12">
    <source>
        <dbReference type="Pfam" id="PF04101"/>
    </source>
</evidence>
<comment type="similarity">
    <text evidence="10">Belongs to the glycosyltransferase 28 family. MurG subfamily.</text>
</comment>
<organism evidence="13 14">
    <name type="scientific">Clostridium botulinum CFSAN001627</name>
    <dbReference type="NCBI Taxonomy" id="1232189"/>
    <lineage>
        <taxon>Bacteria</taxon>
        <taxon>Bacillati</taxon>
        <taxon>Bacillota</taxon>
        <taxon>Clostridia</taxon>
        <taxon>Eubacteriales</taxon>
        <taxon>Clostridiaceae</taxon>
        <taxon>Clostridium</taxon>
    </lineage>
</organism>
<dbReference type="InterPro" id="IPR006009">
    <property type="entry name" value="GlcNAc_MurG"/>
</dbReference>
<keyword evidence="8 10" id="KW-0131">Cell cycle</keyword>
<keyword evidence="3 10" id="KW-0328">Glycosyltransferase</keyword>
<dbReference type="AlphaFoldDB" id="M1ZU61"/>
<dbReference type="CDD" id="cd03785">
    <property type="entry name" value="GT28_MurG"/>
    <property type="match status" value="1"/>
</dbReference>
<dbReference type="GO" id="GO:0051301">
    <property type="term" value="P:cell division"/>
    <property type="evidence" value="ECO:0007669"/>
    <property type="project" value="UniProtKB-KW"/>
</dbReference>
<dbReference type="GO" id="GO:0050511">
    <property type="term" value="F:undecaprenyldiphospho-muramoylpentapeptide beta-N-acetylglucosaminyltransferase activity"/>
    <property type="evidence" value="ECO:0007669"/>
    <property type="project" value="UniProtKB-UniRule"/>
</dbReference>
<dbReference type="EMBL" id="AMXI01000059">
    <property type="protein sequence ID" value="EKN43362.1"/>
    <property type="molecule type" value="Genomic_DNA"/>
</dbReference>
<evidence type="ECO:0000256" key="3">
    <source>
        <dbReference type="ARBA" id="ARBA00022676"/>
    </source>
</evidence>
<protein>
    <recommendedName>
        <fullName evidence="10">UDP-N-acetylglucosamine--N-acetylmuramyl-(pentapeptide) pyrophosphoryl-undecaprenol N-acetylglucosamine transferase</fullName>
        <ecNumber evidence="10">2.4.1.227</ecNumber>
    </recommendedName>
    <alternativeName>
        <fullName evidence="10">Undecaprenyl-PP-MurNAc-pentapeptide-UDPGlcNAc GlcNAc transferase</fullName>
    </alternativeName>
</protein>
<dbReference type="GO" id="GO:0005886">
    <property type="term" value="C:plasma membrane"/>
    <property type="evidence" value="ECO:0007669"/>
    <property type="project" value="UniProtKB-SubCell"/>
</dbReference>
<evidence type="ECO:0000256" key="2">
    <source>
        <dbReference type="ARBA" id="ARBA00022618"/>
    </source>
</evidence>
<dbReference type="GO" id="GO:0071555">
    <property type="term" value="P:cell wall organization"/>
    <property type="evidence" value="ECO:0007669"/>
    <property type="project" value="UniProtKB-KW"/>
</dbReference>
<evidence type="ECO:0000256" key="6">
    <source>
        <dbReference type="ARBA" id="ARBA00022984"/>
    </source>
</evidence>
<evidence type="ECO:0000256" key="7">
    <source>
        <dbReference type="ARBA" id="ARBA00023136"/>
    </source>
</evidence>
<dbReference type="Gene3D" id="3.40.50.2000">
    <property type="entry name" value="Glycogen Phosphorylase B"/>
    <property type="match status" value="2"/>
</dbReference>
<feature type="binding site" evidence="10">
    <location>
        <position position="289"/>
    </location>
    <ligand>
        <name>UDP-N-acetyl-alpha-D-glucosamine</name>
        <dbReference type="ChEBI" id="CHEBI:57705"/>
    </ligand>
</feature>
<comment type="caution">
    <text evidence="13">The sequence shown here is derived from an EMBL/GenBank/DDBJ whole genome shotgun (WGS) entry which is preliminary data.</text>
</comment>
<keyword evidence="6 10" id="KW-0573">Peptidoglycan synthesis</keyword>
<comment type="pathway">
    <text evidence="10">Cell wall biogenesis; peptidoglycan biosynthesis.</text>
</comment>
<dbReference type="NCBIfam" id="TIGR01133">
    <property type="entry name" value="murG"/>
    <property type="match status" value="1"/>
</dbReference>
<dbReference type="PATRIC" id="fig|1232189.3.peg.168"/>
<evidence type="ECO:0000313" key="13">
    <source>
        <dbReference type="EMBL" id="EKN43362.1"/>
    </source>
</evidence>
<evidence type="ECO:0000256" key="10">
    <source>
        <dbReference type="HAMAP-Rule" id="MF_00033"/>
    </source>
</evidence>
<evidence type="ECO:0000256" key="9">
    <source>
        <dbReference type="ARBA" id="ARBA00023316"/>
    </source>
</evidence>
<accession>M1ZU61</accession>
<evidence type="ECO:0000256" key="8">
    <source>
        <dbReference type="ARBA" id="ARBA00023306"/>
    </source>
</evidence>
<keyword evidence="7 10" id="KW-0472">Membrane</keyword>
<dbReference type="PANTHER" id="PTHR21015">
    <property type="entry name" value="UDP-N-ACETYLGLUCOSAMINE--N-ACETYLMURAMYL-(PENTAPEPTIDE) PYROPHOSPHORYL-UNDECAPRENOL N-ACETYLGLUCOSAMINE TRANSFERASE 1"/>
    <property type="match status" value="1"/>
</dbReference>
<dbReference type="InterPro" id="IPR007235">
    <property type="entry name" value="Glyco_trans_28_C"/>
</dbReference>
<feature type="binding site" evidence="10">
    <location>
        <begin position="11"/>
        <end position="13"/>
    </location>
    <ligand>
        <name>UDP-N-acetyl-alpha-D-glucosamine</name>
        <dbReference type="ChEBI" id="CHEBI:57705"/>
    </ligand>
</feature>
<dbReference type="GO" id="GO:0051991">
    <property type="term" value="F:UDP-N-acetyl-D-glucosamine:N-acetylmuramoyl-L-alanyl-D-glutamyl-meso-2,6-diaminopimelyl-D-alanyl-D-alanine-diphosphoundecaprenol 4-beta-N-acetylglucosaminlytransferase activity"/>
    <property type="evidence" value="ECO:0007669"/>
    <property type="project" value="RHEA"/>
</dbReference>
<evidence type="ECO:0000256" key="1">
    <source>
        <dbReference type="ARBA" id="ARBA00022475"/>
    </source>
</evidence>
<dbReference type="GO" id="GO:0008360">
    <property type="term" value="P:regulation of cell shape"/>
    <property type="evidence" value="ECO:0007669"/>
    <property type="project" value="UniProtKB-KW"/>
</dbReference>
<keyword evidence="5 10" id="KW-0133">Cell shape</keyword>
<dbReference type="HAMAP" id="MF_00033">
    <property type="entry name" value="MurG"/>
    <property type="match status" value="1"/>
</dbReference>
<comment type="function">
    <text evidence="10">Cell wall formation. Catalyzes the transfer of a GlcNAc subunit on undecaprenyl-pyrophosphoryl-MurNAc-pentapeptide (lipid intermediate I) to form undecaprenyl-pyrophosphoryl-MurNAc-(pentapeptide)GlcNAc (lipid intermediate II).</text>
</comment>
<evidence type="ECO:0000313" key="14">
    <source>
        <dbReference type="Proteomes" id="UP000011944"/>
    </source>
</evidence>
<keyword evidence="2 10" id="KW-0132">Cell division</keyword>
<evidence type="ECO:0000256" key="5">
    <source>
        <dbReference type="ARBA" id="ARBA00022960"/>
    </source>
</evidence>
<reference evidence="13 14" key="2">
    <citation type="submission" date="2013-03" db="EMBL/GenBank/DDBJ databases">
        <title>Diversity in Clostridium botulinum.</title>
        <authorList>
            <person name="Timme R.E."/>
            <person name="Allard M."/>
            <person name="Luo Y."/>
            <person name="Strain E."/>
            <person name="Gonzalez-Escalona N."/>
            <person name="Brown E."/>
        </authorList>
    </citation>
    <scope>NUCLEOTIDE SEQUENCE [LARGE SCALE GENOMIC DNA]</scope>
    <source>
        <strain evidence="13 14">CFSAN001627</strain>
    </source>
</reference>
<dbReference type="UniPathway" id="UPA00219"/>
<dbReference type="Proteomes" id="UP000011944">
    <property type="component" value="Unassembled WGS sequence"/>
</dbReference>
<comment type="catalytic activity">
    <reaction evidence="10">
        <text>di-trans,octa-cis-undecaprenyl diphospho-N-acetyl-alpha-D-muramoyl-L-alanyl-D-glutamyl-meso-2,6-diaminopimeloyl-D-alanyl-D-alanine + UDP-N-acetyl-alpha-D-glucosamine = di-trans,octa-cis-undecaprenyl diphospho-[N-acetyl-alpha-D-glucosaminyl-(1-&gt;4)]-N-acetyl-alpha-D-muramoyl-L-alanyl-D-glutamyl-meso-2,6-diaminopimeloyl-D-alanyl-D-alanine + UDP + H(+)</text>
        <dbReference type="Rhea" id="RHEA:31227"/>
        <dbReference type="ChEBI" id="CHEBI:15378"/>
        <dbReference type="ChEBI" id="CHEBI:57705"/>
        <dbReference type="ChEBI" id="CHEBI:58223"/>
        <dbReference type="ChEBI" id="CHEBI:61387"/>
        <dbReference type="ChEBI" id="CHEBI:61388"/>
        <dbReference type="EC" id="2.4.1.227"/>
    </reaction>
</comment>
<gene>
    <name evidence="10 13" type="primary">murG</name>
    <name evidence="13" type="ORF">CFSAN001627_01031</name>
</gene>
<comment type="subcellular location">
    <subcellularLocation>
        <location evidence="10">Cell membrane</location>
        <topology evidence="10">Peripheral membrane protein</topology>
        <orientation evidence="10">Cytoplasmic side</orientation>
    </subcellularLocation>
</comment>
<feature type="domain" description="Glycosyl transferase family 28 C-terminal" evidence="12">
    <location>
        <begin position="188"/>
        <end position="345"/>
    </location>
</feature>
<keyword evidence="4 10" id="KW-0808">Transferase</keyword>
<feature type="binding site" evidence="10">
    <location>
        <position position="194"/>
    </location>
    <ligand>
        <name>UDP-N-acetyl-alpha-D-glucosamine</name>
        <dbReference type="ChEBI" id="CHEBI:57705"/>
    </ligand>
</feature>
<dbReference type="PANTHER" id="PTHR21015:SF27">
    <property type="entry name" value="UDP-N-ACETYLGLUCOSAMINE--N-ACETYLMURAMYL-(PENTAPEPTIDE) PYROPHOSPHORYL-UNDECAPRENOL N-ACETYLGLUCOSAMINE TRANSFERASE"/>
    <property type="match status" value="1"/>
</dbReference>